<evidence type="ECO:0000256" key="3">
    <source>
        <dbReference type="SAM" id="MobiDB-lite"/>
    </source>
</evidence>
<dbReference type="InterPro" id="IPR000210">
    <property type="entry name" value="BTB/POZ_dom"/>
</dbReference>
<keyword evidence="6" id="KW-1185">Reference proteome</keyword>
<dbReference type="EMBL" id="LT934112">
    <property type="protein sequence ID" value="VAH13796.1"/>
    <property type="molecule type" value="Genomic_DNA"/>
</dbReference>
<gene>
    <name evidence="5" type="ORF">TRITD_1Bv1G032530</name>
</gene>
<dbReference type="Pfam" id="PF00651">
    <property type="entry name" value="BTB"/>
    <property type="match status" value="1"/>
</dbReference>
<protein>
    <recommendedName>
        <fullName evidence="4">BTB domain-containing protein</fullName>
    </recommendedName>
</protein>
<feature type="region of interest" description="Disordered" evidence="3">
    <location>
        <begin position="1"/>
        <end position="22"/>
    </location>
</feature>
<dbReference type="Gramene" id="TRITD1Bv1G032530.1">
    <property type="protein sequence ID" value="TRITD1Bv1G032530.1"/>
    <property type="gene ID" value="TRITD1Bv1G032530"/>
</dbReference>
<dbReference type="GO" id="GO:0016567">
    <property type="term" value="P:protein ubiquitination"/>
    <property type="evidence" value="ECO:0007669"/>
    <property type="project" value="InterPro"/>
</dbReference>
<dbReference type="InterPro" id="IPR002083">
    <property type="entry name" value="MATH/TRAF_dom"/>
</dbReference>
<evidence type="ECO:0000259" key="4">
    <source>
        <dbReference type="PROSITE" id="PS50097"/>
    </source>
</evidence>
<dbReference type="OMA" id="DTRAANY"/>
<proteinExistence type="inferred from homology"/>
<dbReference type="InterPro" id="IPR045005">
    <property type="entry name" value="BPM1-6"/>
</dbReference>
<dbReference type="Gene3D" id="3.30.710.10">
    <property type="entry name" value="Potassium Channel Kv1.1, Chain A"/>
    <property type="match status" value="1"/>
</dbReference>
<dbReference type="PROSITE" id="PS50097">
    <property type="entry name" value="BTB"/>
    <property type="match status" value="1"/>
</dbReference>
<dbReference type="PANTHER" id="PTHR26379">
    <property type="entry name" value="BTB/POZ AND MATH DOMAIN-CONTAINING PROTEIN 1"/>
    <property type="match status" value="1"/>
</dbReference>
<dbReference type="CDD" id="cd00121">
    <property type="entry name" value="MATH"/>
    <property type="match status" value="1"/>
</dbReference>
<evidence type="ECO:0000313" key="6">
    <source>
        <dbReference type="Proteomes" id="UP000324705"/>
    </source>
</evidence>
<dbReference type="SUPFAM" id="SSF54695">
    <property type="entry name" value="POZ domain"/>
    <property type="match status" value="1"/>
</dbReference>
<dbReference type="Proteomes" id="UP000324705">
    <property type="component" value="Chromosome 1B"/>
</dbReference>
<evidence type="ECO:0000313" key="5">
    <source>
        <dbReference type="EMBL" id="VAH13796.1"/>
    </source>
</evidence>
<dbReference type="InterPro" id="IPR011333">
    <property type="entry name" value="SKP1/BTB/POZ_sf"/>
</dbReference>
<accession>A0A9R0QR75</accession>
<evidence type="ECO:0000256" key="2">
    <source>
        <dbReference type="ARBA" id="ARBA00010846"/>
    </source>
</evidence>
<dbReference type="InterPro" id="IPR056423">
    <property type="entry name" value="BACK_BPM_SPOP"/>
</dbReference>
<dbReference type="Gene3D" id="1.25.40.420">
    <property type="match status" value="1"/>
</dbReference>
<sequence>MSILDHAGKPWRTKGNTEAKGVKYSSSSSTCRGWGSFMETKDLDKEKQFKDDGVSILCDVAVYDTRAANYRAGLTPTGTVVPPSELHQQLAVVLWESKEGVDVEIEAGGETFAAHRWMLAARSPTFKAELALTTATNMLHIDGMDAAVFKAMLHFIYTDTLPKEVELATMAKPLLVAADKYKLERLKLICEEELCGHIGVHSVVAAMLALAEQNCCRVLKEACTQFLSEPGNLKAAMATSDFEQLKTGCHHALMELVMKQYITATEA</sequence>
<dbReference type="SUPFAM" id="SSF49599">
    <property type="entry name" value="TRAF domain-like"/>
    <property type="match status" value="1"/>
</dbReference>
<dbReference type="AlphaFoldDB" id="A0A9R0QR75"/>
<comment type="pathway">
    <text evidence="1">Protein modification; protein ubiquitination.</text>
</comment>
<dbReference type="PANTHER" id="PTHR26379:SF464">
    <property type="entry name" value="BTB DOMAIN-CONTAINING PROTEIN"/>
    <property type="match status" value="1"/>
</dbReference>
<comment type="similarity">
    <text evidence="2">Belongs to the Tdpoz family.</text>
</comment>
<dbReference type="Pfam" id="PF24570">
    <property type="entry name" value="BACK_BPM_SPOP"/>
    <property type="match status" value="1"/>
</dbReference>
<organism evidence="5 6">
    <name type="scientific">Triticum turgidum subsp. durum</name>
    <name type="common">Durum wheat</name>
    <name type="synonym">Triticum durum</name>
    <dbReference type="NCBI Taxonomy" id="4567"/>
    <lineage>
        <taxon>Eukaryota</taxon>
        <taxon>Viridiplantae</taxon>
        <taxon>Streptophyta</taxon>
        <taxon>Embryophyta</taxon>
        <taxon>Tracheophyta</taxon>
        <taxon>Spermatophyta</taxon>
        <taxon>Magnoliopsida</taxon>
        <taxon>Liliopsida</taxon>
        <taxon>Poales</taxon>
        <taxon>Poaceae</taxon>
        <taxon>BOP clade</taxon>
        <taxon>Pooideae</taxon>
        <taxon>Triticodae</taxon>
        <taxon>Triticeae</taxon>
        <taxon>Triticinae</taxon>
        <taxon>Triticum</taxon>
    </lineage>
</organism>
<name>A0A9R0QR75_TRITD</name>
<feature type="domain" description="BTB" evidence="4">
    <location>
        <begin position="101"/>
        <end position="165"/>
    </location>
</feature>
<dbReference type="SMART" id="SM00225">
    <property type="entry name" value="BTB"/>
    <property type="match status" value="1"/>
</dbReference>
<evidence type="ECO:0000256" key="1">
    <source>
        <dbReference type="ARBA" id="ARBA00004906"/>
    </source>
</evidence>
<reference evidence="5 6" key="1">
    <citation type="submission" date="2017-09" db="EMBL/GenBank/DDBJ databases">
        <authorList>
            <consortium name="International Durum Wheat Genome Sequencing Consortium (IDWGSC)"/>
            <person name="Milanesi L."/>
        </authorList>
    </citation>
    <scope>NUCLEOTIDE SEQUENCE [LARGE SCALE GENOMIC DNA]</scope>
    <source>
        <strain evidence="6">cv. Svevo</strain>
    </source>
</reference>